<name>C5LQ09_PERM5</name>
<dbReference type="InterPro" id="IPR027291">
    <property type="entry name" value="Glyco_hydro_38_N_sf"/>
</dbReference>
<dbReference type="PANTHER" id="PTHR11607:SF3">
    <property type="entry name" value="LYSOSOMAL ALPHA-MANNOSIDASE"/>
    <property type="match status" value="1"/>
</dbReference>
<dbReference type="PANTHER" id="PTHR11607">
    <property type="entry name" value="ALPHA-MANNOSIDASE"/>
    <property type="match status" value="1"/>
</dbReference>
<gene>
    <name evidence="2" type="ORF">Pmar_PMAR012957</name>
</gene>
<dbReference type="GO" id="GO:0004559">
    <property type="term" value="F:alpha-mannosidase activity"/>
    <property type="evidence" value="ECO:0007669"/>
    <property type="project" value="InterPro"/>
</dbReference>
<dbReference type="OMA" id="ELWQDPK"/>
<evidence type="ECO:0000313" key="3">
    <source>
        <dbReference type="Proteomes" id="UP000007800"/>
    </source>
</evidence>
<dbReference type="InterPro" id="IPR011330">
    <property type="entry name" value="Glyco_hydro/deAcase_b/a-brl"/>
</dbReference>
<dbReference type="InterPro" id="IPR050843">
    <property type="entry name" value="Glycosyl_Hydrlase_38"/>
</dbReference>
<evidence type="ECO:0000313" key="2">
    <source>
        <dbReference type="EMBL" id="EER01184.1"/>
    </source>
</evidence>
<dbReference type="InParanoid" id="C5LQ09"/>
<dbReference type="GeneID" id="9058214"/>
<dbReference type="GO" id="GO:0006013">
    <property type="term" value="P:mannose metabolic process"/>
    <property type="evidence" value="ECO:0007669"/>
    <property type="project" value="InterPro"/>
</dbReference>
<feature type="domain" description="Glycoside hydrolase family 38 N-terminal" evidence="1">
    <location>
        <begin position="3"/>
        <end position="270"/>
    </location>
</feature>
<protein>
    <submittedName>
        <fullName evidence="2">Lysosomal alpha-mannosidase, putative</fullName>
    </submittedName>
</protein>
<sequence length="309" mass="34957">MVKTVDQYFAGSRNAIQNANVGLILDSVIAELQLDKNRKFIYVEIAFFVRWWRRQSQATKRIVRQLVAEGRLEFINAGWVMNDEAATLYTDIIDQHTAGALKIATEFSTDASPRVGWQIDPFGHSSFQNKAFREMCFDGWLVGRADAQDMAIREATGALEMVIPYPFKMDGVKVYRYSPPTGFNFDVLGNDPPVQDDPMLEDVNVTHRLDSLRDICLDQAKSYNPVNGGSGKSQNIILTMGMDFNYQQAKTWFQNMDKLIHYSKLVADQQLSNSRDSSHILNSRHAQYDGGVGLPIKDSDEDFFPYGDG</sequence>
<dbReference type="EMBL" id="GG684386">
    <property type="protein sequence ID" value="EER01184.1"/>
    <property type="molecule type" value="Genomic_DNA"/>
</dbReference>
<dbReference type="Gene3D" id="3.20.110.10">
    <property type="entry name" value="Glycoside hydrolase 38, N terminal domain"/>
    <property type="match status" value="1"/>
</dbReference>
<organism evidence="3">
    <name type="scientific">Perkinsus marinus (strain ATCC 50983 / TXsc)</name>
    <dbReference type="NCBI Taxonomy" id="423536"/>
    <lineage>
        <taxon>Eukaryota</taxon>
        <taxon>Sar</taxon>
        <taxon>Alveolata</taxon>
        <taxon>Perkinsozoa</taxon>
        <taxon>Perkinsea</taxon>
        <taxon>Perkinsida</taxon>
        <taxon>Perkinsidae</taxon>
        <taxon>Perkinsus</taxon>
    </lineage>
</organism>
<reference evidence="2 3" key="1">
    <citation type="submission" date="2008-07" db="EMBL/GenBank/DDBJ databases">
        <authorList>
            <person name="El-Sayed N."/>
            <person name="Caler E."/>
            <person name="Inman J."/>
            <person name="Amedeo P."/>
            <person name="Hass B."/>
            <person name="Wortman J."/>
        </authorList>
    </citation>
    <scope>NUCLEOTIDE SEQUENCE [LARGE SCALE GENOMIC DNA]</scope>
    <source>
        <strain evidence="3">ATCC 50983 / TXsc</strain>
    </source>
</reference>
<dbReference type="Proteomes" id="UP000007800">
    <property type="component" value="Unassembled WGS sequence"/>
</dbReference>
<evidence type="ECO:0000259" key="1">
    <source>
        <dbReference type="Pfam" id="PF01074"/>
    </source>
</evidence>
<accession>C5LQ09</accession>
<dbReference type="RefSeq" id="XP_002768466.1">
    <property type="nucleotide sequence ID" value="XM_002768420.1"/>
</dbReference>
<dbReference type="AlphaFoldDB" id="C5LQ09"/>
<keyword evidence="3" id="KW-1185">Reference proteome</keyword>
<dbReference type="OrthoDB" id="285853at2759"/>
<dbReference type="SUPFAM" id="SSF88713">
    <property type="entry name" value="Glycoside hydrolase/deacetylase"/>
    <property type="match status" value="1"/>
</dbReference>
<proteinExistence type="predicted"/>
<feature type="non-terminal residue" evidence="2">
    <location>
        <position position="309"/>
    </location>
</feature>
<dbReference type="Pfam" id="PF01074">
    <property type="entry name" value="Glyco_hydro_38N"/>
    <property type="match status" value="1"/>
</dbReference>
<dbReference type="InterPro" id="IPR000602">
    <property type="entry name" value="Glyco_hydro_38_N"/>
</dbReference>